<dbReference type="Proteomes" id="UP000223173">
    <property type="component" value="Segment"/>
</dbReference>
<evidence type="ECO:0000313" key="1">
    <source>
        <dbReference type="EMBL" id="AOS58379.1"/>
    </source>
</evidence>
<gene>
    <name evidence="1" type="primary">SIFV2_gp24</name>
</gene>
<dbReference type="InterPro" id="IPR032603">
    <property type="entry name" value="DUF4898"/>
</dbReference>
<proteinExistence type="predicted"/>
<dbReference type="Pfam" id="PF16239">
    <property type="entry name" value="DUF4898"/>
    <property type="match status" value="1"/>
</dbReference>
<reference evidence="1" key="1">
    <citation type="journal article" date="2014" name="Mol. Microbiol.">
        <title>Inter-viral conflicts that exploit host CRISPR immune systems of Sulfolobus.</title>
        <authorList>
            <person name="Erdmann S."/>
            <person name="Le Moine Bauer S."/>
            <person name="Garrett R.A."/>
        </authorList>
    </citation>
    <scope>NUCLEOTIDE SEQUENCE [LARGE SCALE GENOMIC DNA]</scope>
</reference>
<dbReference type="EMBL" id="KX467643">
    <property type="protein sequence ID" value="AOS58379.1"/>
    <property type="molecule type" value="Genomic_DNA"/>
</dbReference>
<name>A0A1D8BJ83_SIFV</name>
<organism evidence="1">
    <name type="scientific">Sulfolobus islandicus filamentous virus 2</name>
    <dbReference type="NCBI Taxonomy" id="1902331"/>
    <lineage>
        <taxon>Viruses</taxon>
        <taxon>Adnaviria</taxon>
        <taxon>Zilligvirae</taxon>
        <taxon>Taleaviricota</taxon>
        <taxon>Tokiviricetes</taxon>
        <taxon>Ligamenvirales</taxon>
        <taxon>Lipothrixviridae</taxon>
        <taxon>Betalipothrixvirus</taxon>
        <taxon>Betalipothrixvirus hveragerdiense</taxon>
        <taxon>Sulfolobus islandicus filamentous virus</taxon>
    </lineage>
</organism>
<reference evidence="1" key="2">
    <citation type="submission" date="2016-06" db="EMBL/GenBank/DDBJ databases">
        <authorList>
            <person name="Kjaerup R.B."/>
            <person name="Dalgaard T.S."/>
            <person name="Juul-Madsen H.R."/>
        </authorList>
    </citation>
    <scope>NUCLEOTIDE SEQUENCE</scope>
</reference>
<sequence length="88" mass="10269">MEEFIVKIAESKGISNLKSYHFSIISNYENFFNFILPKDVVEILVVLPFDEEKTKTIKHAITNIRGKASITIMYSEKIRDKMVIGWRT</sequence>
<protein>
    <submittedName>
        <fullName evidence="1">SIFV.gp27-like protein</fullName>
    </submittedName>
</protein>
<accession>A0A1D8BJ83</accession>